<feature type="compositionally biased region" description="Pro residues" evidence="1">
    <location>
        <begin position="8"/>
        <end position="18"/>
    </location>
</feature>
<evidence type="ECO:0000313" key="3">
    <source>
        <dbReference type="Proteomes" id="UP000094527"/>
    </source>
</evidence>
<dbReference type="AlphaFoldDB" id="A0A1D2M408"/>
<evidence type="ECO:0000313" key="2">
    <source>
        <dbReference type="EMBL" id="ODM87674.1"/>
    </source>
</evidence>
<protein>
    <submittedName>
        <fullName evidence="2">Uncharacterized protein</fullName>
    </submittedName>
</protein>
<feature type="compositionally biased region" description="Basic residues" evidence="1">
    <location>
        <begin position="32"/>
        <end position="42"/>
    </location>
</feature>
<gene>
    <name evidence="2" type="ORF">Ocin01_19008</name>
</gene>
<evidence type="ECO:0000256" key="1">
    <source>
        <dbReference type="SAM" id="MobiDB-lite"/>
    </source>
</evidence>
<dbReference type="Proteomes" id="UP000094527">
    <property type="component" value="Unassembled WGS sequence"/>
</dbReference>
<reference evidence="2 3" key="1">
    <citation type="journal article" date="2016" name="Genome Biol. Evol.">
        <title>Gene Family Evolution Reflects Adaptation to Soil Environmental Stressors in the Genome of the Collembolan Orchesella cincta.</title>
        <authorList>
            <person name="Faddeeva-Vakhrusheva A."/>
            <person name="Derks M.F."/>
            <person name="Anvar S.Y."/>
            <person name="Agamennone V."/>
            <person name="Suring W."/>
            <person name="Smit S."/>
            <person name="van Straalen N.M."/>
            <person name="Roelofs D."/>
        </authorList>
    </citation>
    <scope>NUCLEOTIDE SEQUENCE [LARGE SCALE GENOMIC DNA]</scope>
    <source>
        <tissue evidence="2">Mixed pool</tissue>
    </source>
</reference>
<accession>A0A1D2M408</accession>
<keyword evidence="3" id="KW-1185">Reference proteome</keyword>
<name>A0A1D2M408_ORCCI</name>
<organism evidence="2 3">
    <name type="scientific">Orchesella cincta</name>
    <name type="common">Springtail</name>
    <name type="synonym">Podura cincta</name>
    <dbReference type="NCBI Taxonomy" id="48709"/>
    <lineage>
        <taxon>Eukaryota</taxon>
        <taxon>Metazoa</taxon>
        <taxon>Ecdysozoa</taxon>
        <taxon>Arthropoda</taxon>
        <taxon>Hexapoda</taxon>
        <taxon>Collembola</taxon>
        <taxon>Entomobryomorpha</taxon>
        <taxon>Entomobryoidea</taxon>
        <taxon>Orchesellidae</taxon>
        <taxon>Orchesellinae</taxon>
        <taxon>Orchesella</taxon>
    </lineage>
</organism>
<feature type="compositionally biased region" description="Basic and acidic residues" evidence="1">
    <location>
        <begin position="43"/>
        <end position="56"/>
    </location>
</feature>
<comment type="caution">
    <text evidence="2">The sequence shown here is derived from an EMBL/GenBank/DDBJ whole genome shotgun (WGS) entry which is preliminary data.</text>
</comment>
<feature type="compositionally biased region" description="Basic and acidic residues" evidence="1">
    <location>
        <begin position="66"/>
        <end position="87"/>
    </location>
</feature>
<proteinExistence type="predicted"/>
<sequence>MTEEPPATEAPPPPPKPPGKQRRQSVASSKPGSHKHHKKVDHGKHGEPPKPEEAHARGAKSRRAQQTHEQRKSHEARKADGARKSGDAENSSSRLVRTGGKLPSRVAFLDQLLPNFRVSTPCQSPFLHLTPPILIMGWVPGATAGRKVSFQSSSMSRTWRKETSKLDEALSLCGLLLFLGTWPSSAISRVIPACKSSIPVVKFLEFQFLFRFESSSLLCL</sequence>
<dbReference type="EMBL" id="LJIJ01004868">
    <property type="protein sequence ID" value="ODM87674.1"/>
    <property type="molecule type" value="Genomic_DNA"/>
</dbReference>
<feature type="region of interest" description="Disordered" evidence="1">
    <location>
        <begin position="1"/>
        <end position="98"/>
    </location>
</feature>